<keyword evidence="5" id="KW-0970">Cilium biogenesis/degradation</keyword>
<dbReference type="OrthoDB" id="262535at2759"/>
<keyword evidence="13" id="KW-1185">Reference proteome</keyword>
<evidence type="ECO:0000313" key="13">
    <source>
        <dbReference type="Proteomes" id="UP000694380"/>
    </source>
</evidence>
<dbReference type="GO" id="GO:1905515">
    <property type="term" value="P:non-motile cilium assembly"/>
    <property type="evidence" value="ECO:0007669"/>
    <property type="project" value="TreeGrafter"/>
</dbReference>
<evidence type="ECO:0000256" key="4">
    <source>
        <dbReference type="ARBA" id="ARBA00022692"/>
    </source>
</evidence>
<evidence type="ECO:0000256" key="10">
    <source>
        <dbReference type="ARBA" id="ARBA00037712"/>
    </source>
</evidence>
<reference evidence="12" key="1">
    <citation type="submission" date="2025-08" db="UniProtKB">
        <authorList>
            <consortium name="Ensembl"/>
        </authorList>
    </citation>
    <scope>IDENTIFICATION</scope>
</reference>
<keyword evidence="6" id="KW-1133">Transmembrane helix</keyword>
<dbReference type="GO" id="GO:0016020">
    <property type="term" value="C:membrane"/>
    <property type="evidence" value="ECO:0007669"/>
    <property type="project" value="UniProtKB-SubCell"/>
</dbReference>
<dbReference type="Ensembl" id="ENSCPBT00000029327.1">
    <property type="protein sequence ID" value="ENSCPBP00000024903.1"/>
    <property type="gene ID" value="ENSCPBG00000017696.1"/>
</dbReference>
<evidence type="ECO:0000256" key="1">
    <source>
        <dbReference type="ARBA" id="ARBA00004120"/>
    </source>
</evidence>
<evidence type="ECO:0000313" key="12">
    <source>
        <dbReference type="Ensembl" id="ENSCPBP00000024903.1"/>
    </source>
</evidence>
<comment type="subcellular location">
    <subcellularLocation>
        <location evidence="1">Cytoplasm</location>
        <location evidence="1">Cytoskeleton</location>
        <location evidence="1">Cilium basal body</location>
    </subcellularLocation>
    <subcellularLocation>
        <location evidence="2">Membrane</location>
        <topology evidence="2">Multi-pass membrane protein</topology>
    </subcellularLocation>
</comment>
<evidence type="ECO:0000256" key="11">
    <source>
        <dbReference type="ARBA" id="ARBA00039543"/>
    </source>
</evidence>
<reference evidence="12" key="2">
    <citation type="submission" date="2025-09" db="UniProtKB">
        <authorList>
            <consortium name="Ensembl"/>
        </authorList>
    </citation>
    <scope>IDENTIFICATION</scope>
</reference>
<evidence type="ECO:0000256" key="2">
    <source>
        <dbReference type="ARBA" id="ARBA00004141"/>
    </source>
</evidence>
<accession>A0A8C3HWV7</accession>
<sequence>MAPRSRQLSSTPLEILLFLNGWYYATYFLLEIFIFVYKGLLLPYPSANLALDLVMLFLYLGIEVTRIFFGWTHIKAPSSLFQARQGDALPQRLGLRPHIPSLHDWSDGGVSAPHSRARPSHSLVPHQPLLGRKPPLACPATWRETLTRIPDLAPHEAAIPCAQASLTRCRHRPPLPAVQWGRGGGGKRGRGCWELTWIPFRPLQPGLRVCPSPRIQGQVAPGPDHTPMDHACTFCVLPFQHGGGGADTQGPPCKY</sequence>
<dbReference type="PANTHER" id="PTHR13531:SF5">
    <property type="entry name" value="TRANSMEMBRANE PROTEIN 216"/>
    <property type="match status" value="1"/>
</dbReference>
<name>A0A8C3HWV7_CHRPI</name>
<keyword evidence="8" id="KW-0206">Cytoskeleton</keyword>
<dbReference type="Pfam" id="PF09799">
    <property type="entry name" value="Transmemb_17"/>
    <property type="match status" value="1"/>
</dbReference>
<comment type="function">
    <text evidence="10">Part of the tectonic-like complex which is required for tissue-specific ciliogenesis and may regulate ciliary membrane composition.</text>
</comment>
<gene>
    <name evidence="12" type="primary">TMEM216</name>
</gene>
<proteinExistence type="predicted"/>
<dbReference type="GeneTree" id="ENSGT00940000153899"/>
<keyword evidence="9" id="KW-0966">Cell projection</keyword>
<evidence type="ECO:0000256" key="7">
    <source>
        <dbReference type="ARBA" id="ARBA00023136"/>
    </source>
</evidence>
<organism evidence="12 13">
    <name type="scientific">Chrysemys picta bellii</name>
    <name type="common">Western painted turtle</name>
    <name type="synonym">Emys bellii</name>
    <dbReference type="NCBI Taxonomy" id="8478"/>
    <lineage>
        <taxon>Eukaryota</taxon>
        <taxon>Metazoa</taxon>
        <taxon>Chordata</taxon>
        <taxon>Craniata</taxon>
        <taxon>Vertebrata</taxon>
        <taxon>Euteleostomi</taxon>
        <taxon>Archelosauria</taxon>
        <taxon>Testudinata</taxon>
        <taxon>Testudines</taxon>
        <taxon>Cryptodira</taxon>
        <taxon>Durocryptodira</taxon>
        <taxon>Testudinoidea</taxon>
        <taxon>Emydidae</taxon>
        <taxon>Chrysemys</taxon>
    </lineage>
</organism>
<dbReference type="PANTHER" id="PTHR13531">
    <property type="entry name" value="GEO07735P1-RELATED-RELATED"/>
    <property type="match status" value="1"/>
</dbReference>
<evidence type="ECO:0000256" key="8">
    <source>
        <dbReference type="ARBA" id="ARBA00023212"/>
    </source>
</evidence>
<evidence type="ECO:0000256" key="5">
    <source>
        <dbReference type="ARBA" id="ARBA00022794"/>
    </source>
</evidence>
<keyword evidence="3" id="KW-0963">Cytoplasm</keyword>
<evidence type="ECO:0000256" key="6">
    <source>
        <dbReference type="ARBA" id="ARBA00022989"/>
    </source>
</evidence>
<dbReference type="Proteomes" id="UP000694380">
    <property type="component" value="Unplaced"/>
</dbReference>
<dbReference type="GO" id="GO:0035869">
    <property type="term" value="C:ciliary transition zone"/>
    <property type="evidence" value="ECO:0007669"/>
    <property type="project" value="TreeGrafter"/>
</dbReference>
<evidence type="ECO:0000256" key="3">
    <source>
        <dbReference type="ARBA" id="ARBA00022490"/>
    </source>
</evidence>
<keyword evidence="7" id="KW-0472">Membrane</keyword>
<dbReference type="InterPro" id="IPR019184">
    <property type="entry name" value="Uncharacterised_TM-17"/>
</dbReference>
<protein>
    <recommendedName>
        <fullName evidence="11">Transmembrane protein 216</fullName>
    </recommendedName>
</protein>
<keyword evidence="4" id="KW-0812">Transmembrane</keyword>
<evidence type="ECO:0000256" key="9">
    <source>
        <dbReference type="ARBA" id="ARBA00023273"/>
    </source>
</evidence>
<dbReference type="AlphaFoldDB" id="A0A8C3HWV7"/>